<comment type="caution">
    <text evidence="1">The sequence shown here is derived from an EMBL/GenBank/DDBJ whole genome shotgun (WGS) entry which is preliminary data.</text>
</comment>
<dbReference type="EMBL" id="CM051401">
    <property type="protein sequence ID" value="KAJ4712064.1"/>
    <property type="molecule type" value="Genomic_DNA"/>
</dbReference>
<protein>
    <submittedName>
        <fullName evidence="1">DUF2365 domain-containing protein</fullName>
    </submittedName>
</protein>
<gene>
    <name evidence="1" type="ORF">OWV82_014375</name>
</gene>
<proteinExistence type="predicted"/>
<organism evidence="1 2">
    <name type="scientific">Melia azedarach</name>
    <name type="common">Chinaberry tree</name>
    <dbReference type="NCBI Taxonomy" id="155640"/>
    <lineage>
        <taxon>Eukaryota</taxon>
        <taxon>Viridiplantae</taxon>
        <taxon>Streptophyta</taxon>
        <taxon>Embryophyta</taxon>
        <taxon>Tracheophyta</taxon>
        <taxon>Spermatophyta</taxon>
        <taxon>Magnoliopsida</taxon>
        <taxon>eudicotyledons</taxon>
        <taxon>Gunneridae</taxon>
        <taxon>Pentapetalae</taxon>
        <taxon>rosids</taxon>
        <taxon>malvids</taxon>
        <taxon>Sapindales</taxon>
        <taxon>Meliaceae</taxon>
        <taxon>Melia</taxon>
    </lineage>
</organism>
<keyword evidence="2" id="KW-1185">Reference proteome</keyword>
<evidence type="ECO:0000313" key="2">
    <source>
        <dbReference type="Proteomes" id="UP001164539"/>
    </source>
</evidence>
<sequence length="156" mass="17045">MEEPQRHQSHNSEVPTLESDDPPSTCCESTLDSHGLHSAESNPSFNQNDIVKALEVAERDSAAIAESFSSLFASLRVALSEVTSSSVDHMQCFSDAAGHLQESVLDAATKGNRYINSCLRLNEEMKSIDSLAAQLKFLRRNVDALDTAVNKLVRPL</sequence>
<accession>A0ACC1XMZ2</accession>
<evidence type="ECO:0000313" key="1">
    <source>
        <dbReference type="EMBL" id="KAJ4712064.1"/>
    </source>
</evidence>
<dbReference type="Proteomes" id="UP001164539">
    <property type="component" value="Chromosome 8"/>
</dbReference>
<reference evidence="1 2" key="1">
    <citation type="journal article" date="2023" name="Science">
        <title>Complex scaffold remodeling in plant triterpene biosynthesis.</title>
        <authorList>
            <person name="De La Pena R."/>
            <person name="Hodgson H."/>
            <person name="Liu J.C."/>
            <person name="Stephenson M.J."/>
            <person name="Martin A.C."/>
            <person name="Owen C."/>
            <person name="Harkess A."/>
            <person name="Leebens-Mack J."/>
            <person name="Jimenez L.E."/>
            <person name="Osbourn A."/>
            <person name="Sattely E.S."/>
        </authorList>
    </citation>
    <scope>NUCLEOTIDE SEQUENCE [LARGE SCALE GENOMIC DNA]</scope>
    <source>
        <strain evidence="2">cv. JPN11</strain>
        <tissue evidence="1">Leaf</tissue>
    </source>
</reference>
<name>A0ACC1XMZ2_MELAZ</name>